<dbReference type="eggNOG" id="ENOG502RS79">
    <property type="taxonomic scope" value="Eukaryota"/>
</dbReference>
<reference evidence="5 6" key="1">
    <citation type="journal article" date="2005" name="Nature">
        <title>The genome sequence of the rice blast fungus Magnaporthe grisea.</title>
        <authorList>
            <person name="Dean R.A."/>
            <person name="Talbot N.J."/>
            <person name="Ebbole D.J."/>
            <person name="Farman M.L."/>
            <person name="Mitchell T.K."/>
            <person name="Orbach M.J."/>
            <person name="Thon M."/>
            <person name="Kulkarni R."/>
            <person name="Xu J.R."/>
            <person name="Pan H."/>
            <person name="Read N.D."/>
            <person name="Lee Y.H."/>
            <person name="Carbone I."/>
            <person name="Brown D."/>
            <person name="Oh Y.Y."/>
            <person name="Donofrio N."/>
            <person name="Jeong J.S."/>
            <person name="Soanes D.M."/>
            <person name="Djonovic S."/>
            <person name="Kolomiets E."/>
            <person name="Rehmeyer C."/>
            <person name="Li W."/>
            <person name="Harding M."/>
            <person name="Kim S."/>
            <person name="Lebrun M.H."/>
            <person name="Bohnert H."/>
            <person name="Coughlan S."/>
            <person name="Butler J."/>
            <person name="Calvo S."/>
            <person name="Ma L.J."/>
            <person name="Nicol R."/>
            <person name="Purcell S."/>
            <person name="Nusbaum C."/>
            <person name="Galagan J.E."/>
            <person name="Birren B.W."/>
        </authorList>
    </citation>
    <scope>NUCLEOTIDE SEQUENCE [LARGE SCALE GENOMIC DNA]</scope>
    <source>
        <strain evidence="6">70-15 / ATCC MYA-4617 / FGSC 8958</strain>
    </source>
</reference>
<gene>
    <name evidence="5" type="ORF">MGG_02866</name>
</gene>
<dbReference type="Pfam" id="PF04082">
    <property type="entry name" value="Fungal_trans"/>
    <property type="match status" value="1"/>
</dbReference>
<dbReference type="InterPro" id="IPR053187">
    <property type="entry name" value="Notoamide_regulator"/>
</dbReference>
<evidence type="ECO:0000256" key="1">
    <source>
        <dbReference type="ARBA" id="ARBA00022723"/>
    </source>
</evidence>
<dbReference type="CDD" id="cd00067">
    <property type="entry name" value="GAL4"/>
    <property type="match status" value="1"/>
</dbReference>
<dbReference type="GO" id="GO:0006351">
    <property type="term" value="P:DNA-templated transcription"/>
    <property type="evidence" value="ECO:0007669"/>
    <property type="project" value="InterPro"/>
</dbReference>
<reference key="2">
    <citation type="submission" date="2011-05" db="EMBL/GenBank/DDBJ databases">
        <title>The Genome Sequence of Magnaporthe oryzae 70-15.</title>
        <authorList>
            <consortium name="The Broad Institute Genome Sequencing Platform"/>
            <person name="Ma L.-J."/>
            <person name="Dead R."/>
            <person name="Young S.K."/>
            <person name="Zeng Q."/>
            <person name="Gargeya S."/>
            <person name="Fitzgerald M."/>
            <person name="Haas B."/>
            <person name="Abouelleil A."/>
            <person name="Alvarado L."/>
            <person name="Arachchi H.M."/>
            <person name="Berlin A."/>
            <person name="Brown A."/>
            <person name="Chapman S.B."/>
            <person name="Chen Z."/>
            <person name="Dunbar C."/>
            <person name="Freedman E."/>
            <person name="Gearin G."/>
            <person name="Gellesch M."/>
            <person name="Goldberg J."/>
            <person name="Griggs A."/>
            <person name="Gujja S."/>
            <person name="Heiman D."/>
            <person name="Howarth C."/>
            <person name="Larson L."/>
            <person name="Lui A."/>
            <person name="MacDonald P.J.P."/>
            <person name="Mehta T."/>
            <person name="Montmayeur A."/>
            <person name="Murphy C."/>
            <person name="Neiman D."/>
            <person name="Pearson M."/>
            <person name="Priest M."/>
            <person name="Roberts A."/>
            <person name="Saif S."/>
            <person name="Shea T."/>
            <person name="Shenoy N."/>
            <person name="Sisk P."/>
            <person name="Stolte C."/>
            <person name="Sykes S."/>
            <person name="Yandava C."/>
            <person name="Wortman J."/>
            <person name="Nusbaum C."/>
            <person name="Birren B."/>
        </authorList>
    </citation>
    <scope>NUCLEOTIDE SEQUENCE</scope>
    <source>
        <strain>70-15</strain>
    </source>
</reference>
<dbReference type="RefSeq" id="XP_003720870.1">
    <property type="nucleotide sequence ID" value="XM_003720822.1"/>
</dbReference>
<dbReference type="InterPro" id="IPR036864">
    <property type="entry name" value="Zn2-C6_fun-type_DNA-bd_sf"/>
</dbReference>
<dbReference type="CDD" id="cd12148">
    <property type="entry name" value="fungal_TF_MHR"/>
    <property type="match status" value="1"/>
</dbReference>
<evidence type="ECO:0000259" key="4">
    <source>
        <dbReference type="PROSITE" id="PS50048"/>
    </source>
</evidence>
<dbReference type="GO" id="GO:0000981">
    <property type="term" value="F:DNA-binding transcription factor activity, RNA polymerase II-specific"/>
    <property type="evidence" value="ECO:0007669"/>
    <property type="project" value="InterPro"/>
</dbReference>
<dbReference type="SUPFAM" id="SSF57701">
    <property type="entry name" value="Zn2/Cys6 DNA-binding domain"/>
    <property type="match status" value="1"/>
</dbReference>
<dbReference type="SMART" id="SM00066">
    <property type="entry name" value="GAL4"/>
    <property type="match status" value="1"/>
</dbReference>
<dbReference type="EMBL" id="CM001237">
    <property type="protein sequence ID" value="EHA46127.1"/>
    <property type="molecule type" value="Genomic_DNA"/>
</dbReference>
<keyword evidence="2" id="KW-0539">Nucleus</keyword>
<dbReference type="Gene3D" id="4.10.240.10">
    <property type="entry name" value="Zn(2)-C6 fungal-type DNA-binding domain"/>
    <property type="match status" value="1"/>
</dbReference>
<dbReference type="SMR" id="G4NLS4"/>
<accession>G4NLS4</accession>
<dbReference type="VEuPathDB" id="FungiDB:MGG_02866"/>
<dbReference type="GO" id="GO:0008270">
    <property type="term" value="F:zinc ion binding"/>
    <property type="evidence" value="ECO:0007669"/>
    <property type="project" value="InterPro"/>
</dbReference>
<dbReference type="PANTHER" id="PTHR47256:SF10">
    <property type="entry name" value="ZN(II)2CYS6 TRANSCRIPTION FACTOR (EUROFUNG)"/>
    <property type="match status" value="1"/>
</dbReference>
<evidence type="ECO:0000256" key="3">
    <source>
        <dbReference type="SAM" id="MobiDB-lite"/>
    </source>
</evidence>
<evidence type="ECO:0000313" key="6">
    <source>
        <dbReference type="Proteomes" id="UP000009058"/>
    </source>
</evidence>
<dbReference type="Pfam" id="PF00172">
    <property type="entry name" value="Zn_clus"/>
    <property type="match status" value="1"/>
</dbReference>
<dbReference type="GO" id="GO:0003677">
    <property type="term" value="F:DNA binding"/>
    <property type="evidence" value="ECO:0007669"/>
    <property type="project" value="InterPro"/>
</dbReference>
<feature type="domain" description="Zn(2)-C6 fungal-type" evidence="4">
    <location>
        <begin position="138"/>
        <end position="168"/>
    </location>
</feature>
<dbReference type="PANTHER" id="PTHR47256">
    <property type="entry name" value="ZN(II)2CYS6 TRANSCRIPTION FACTOR (EUROFUNG)-RELATED"/>
    <property type="match status" value="1"/>
</dbReference>
<dbReference type="InterPro" id="IPR001138">
    <property type="entry name" value="Zn2Cys6_DnaBD"/>
</dbReference>
<dbReference type="AlphaFoldDB" id="G4NLS4"/>
<organism evidence="5 6">
    <name type="scientific">Pyricularia oryzae (strain 70-15 / ATCC MYA-4617 / FGSC 8958)</name>
    <name type="common">Rice blast fungus</name>
    <name type="synonym">Magnaporthe oryzae</name>
    <dbReference type="NCBI Taxonomy" id="242507"/>
    <lineage>
        <taxon>Eukaryota</taxon>
        <taxon>Fungi</taxon>
        <taxon>Dikarya</taxon>
        <taxon>Ascomycota</taxon>
        <taxon>Pezizomycotina</taxon>
        <taxon>Sordariomycetes</taxon>
        <taxon>Sordariomycetidae</taxon>
        <taxon>Magnaporthales</taxon>
        <taxon>Pyriculariaceae</taxon>
        <taxon>Pyricularia</taxon>
    </lineage>
</organism>
<dbReference type="InterPro" id="IPR007219">
    <property type="entry name" value="XnlR_reg_dom"/>
</dbReference>
<dbReference type="PHI-base" id="PHI:5625"/>
<protein>
    <recommendedName>
        <fullName evidence="4">Zn(2)-C6 fungal-type domain-containing protein</fullName>
    </recommendedName>
</protein>
<feature type="region of interest" description="Disordered" evidence="3">
    <location>
        <begin position="71"/>
        <end position="135"/>
    </location>
</feature>
<dbReference type="OrthoDB" id="5595695at2759"/>
<dbReference type="GeneID" id="2682419"/>
<feature type="compositionally biased region" description="Gly residues" evidence="3">
    <location>
        <begin position="76"/>
        <end position="85"/>
    </location>
</feature>
<dbReference type="InParanoid" id="G4NLS4"/>
<dbReference type="PROSITE" id="PS50048">
    <property type="entry name" value="ZN2_CY6_FUNGAL_2"/>
    <property type="match status" value="1"/>
</dbReference>
<dbReference type="OMA" id="APSTIQW"/>
<dbReference type="HOGENOM" id="CLU_007003_9_1_1"/>
<keyword evidence="1" id="KW-0479">Metal-binding</keyword>
<evidence type="ECO:0000256" key="2">
    <source>
        <dbReference type="ARBA" id="ARBA00023242"/>
    </source>
</evidence>
<dbReference type="Proteomes" id="UP000009058">
    <property type="component" value="Chromosome 7"/>
</dbReference>
<dbReference type="STRING" id="242507.G4NLS4"/>
<sequence>MSPTAHKLQHQALWISGFEKRKRHVQDNVAATKVHTRQQILWQADSENPLSRAHSKSIAALTRANECIRMASSGSQRGGSVGGDSIGNTGREGTKGSGSAQRLRALLPSTPGGPYKRPPSPTGPGGPRKQKRTAVPAACENCRKRKVKCNGDRPECASCKAAKVDCRYSEPPGVSPRGNERRLLKLCKQDQRALVDELRRNGQESQILKRIIDAPSLEEAVALVSSTSDIAAHGVDDGQERVDEPMIRPQLRPGESSGHDIDWQPTEIDVARWTGSKEDDKEAFNGLLTHLLSLFWTWDNTVSPIIDRCMFLEDLQSDLAHSGTLPPGAKQLFCTPFLVNCVLAVACLYTTNPNVYSVPSDSTSRGRSFAEKSKRLLQKEPPSLTKLQGICLLWLWESCAGDIQTTDEYMETYFQDYMRLELSAMEIPSDFKDWDSRQGRELQALSHIIWGMYFTHAKMTITFQTRFRSPQPRIRQLFADKDIPHISDTDMAHWWPYPVNDSRHLQPSHYRRLLVARCEFSTIIEEANSLLSHGRFKRDPITMEIARRNSEDCYWKLIHWKADLPEYLKAEYSTLPVVILLHTLYNSALIEVLNPLMEHYYDDTAFAQSSPKQLRLAANFSLIHHVCTYRVLYSAKYEYSILQACLKAATTALYDLNDGGVDIFLRACQGLYEAGEFLKLANTFLAVTKGLIEENKLVLPRAAAIVVEKFYPELRKRPFTPFKEDGHLLMYWPQRVVDHEFAELIKRAELLSIDESPSR</sequence>
<name>G4NLS4_PYRO7</name>
<evidence type="ECO:0000313" key="5">
    <source>
        <dbReference type="EMBL" id="EHA46127.1"/>
    </source>
</evidence>
<proteinExistence type="predicted"/>
<keyword evidence="6" id="KW-1185">Reference proteome</keyword>
<dbReference type="KEGG" id="mgr:MGG_02866"/>
<dbReference type="PROSITE" id="PS00463">
    <property type="entry name" value="ZN2_CY6_FUNGAL_1"/>
    <property type="match status" value="1"/>
</dbReference>